<gene>
    <name evidence="1" type="ORF">MAMC_01626</name>
</gene>
<accession>A0A5E6ME34</accession>
<proteinExistence type="predicted"/>
<evidence type="ECO:0000313" key="2">
    <source>
        <dbReference type="Proteomes" id="UP000381693"/>
    </source>
</evidence>
<dbReference type="Proteomes" id="UP000381693">
    <property type="component" value="Unassembled WGS sequence"/>
</dbReference>
<dbReference type="EMBL" id="CABFUZ020000166">
    <property type="protein sequence ID" value="VVM07464.1"/>
    <property type="molecule type" value="Genomic_DNA"/>
</dbReference>
<reference evidence="1" key="1">
    <citation type="submission" date="2019-09" db="EMBL/GenBank/DDBJ databases">
        <authorList>
            <person name="Cremers G."/>
        </authorList>
    </citation>
    <scope>NUCLEOTIDE SEQUENCE [LARGE SCALE GENOMIC DNA]</scope>
    <source>
        <strain evidence="1">3B</strain>
    </source>
</reference>
<dbReference type="AlphaFoldDB" id="A0A5E6ME34"/>
<comment type="caution">
    <text evidence="1">The sequence shown here is derived from an EMBL/GenBank/DDBJ whole genome shotgun (WGS) entry which is preliminary data.</text>
</comment>
<name>A0A5E6ME34_9BACT</name>
<protein>
    <recommendedName>
        <fullName evidence="3">NYN domain-containing protein</fullName>
    </recommendedName>
</protein>
<keyword evidence="2" id="KW-1185">Reference proteome</keyword>
<organism evidence="1 2">
    <name type="scientific">Methylacidimicrobium cyclopophantes</name>
    <dbReference type="NCBI Taxonomy" id="1041766"/>
    <lineage>
        <taxon>Bacteria</taxon>
        <taxon>Pseudomonadati</taxon>
        <taxon>Verrucomicrobiota</taxon>
        <taxon>Methylacidimicrobium</taxon>
    </lineage>
</organism>
<evidence type="ECO:0008006" key="3">
    <source>
        <dbReference type="Google" id="ProtNLM"/>
    </source>
</evidence>
<sequence>MQYAIFLDGSNVLSWHGDASSPLDALEKLAEKHSHFAGIDPNCRWRIYGPLSAEADLRLKGWKEAKGQAPFPLSGVAYKILSTRDVRGTAPTVL</sequence>
<evidence type="ECO:0000313" key="1">
    <source>
        <dbReference type="EMBL" id="VVM07464.1"/>
    </source>
</evidence>
<dbReference type="RefSeq" id="WP_142525597.1">
    <property type="nucleotide sequence ID" value="NZ_CABFUZ020000166.1"/>
</dbReference>